<dbReference type="EMBL" id="JAMFTS010000005">
    <property type="protein sequence ID" value="KAJ4756176.1"/>
    <property type="molecule type" value="Genomic_DNA"/>
</dbReference>
<keyword evidence="3" id="KW-1185">Reference proteome</keyword>
<sequence length="166" mass="18607">MSQQPKQPSPDSRRGRGKHSSPARPETPKRKAGVAETAGQVTADCAAVCCCCSFGLINLFYLCFIKHPTGLLLRSARKIKRRAHRCRKGPETGSCSCSSSKMKRSSLLYSFEEEIDERFEMGDQAQSATVFVFDLEPSKEAIEFKKEMWNNIVNSGFGRSLSQRYE</sequence>
<proteinExistence type="predicted"/>
<feature type="region of interest" description="Disordered" evidence="1">
    <location>
        <begin position="1"/>
        <end position="33"/>
    </location>
</feature>
<dbReference type="AlphaFoldDB" id="A0AAV8CP34"/>
<comment type="caution">
    <text evidence="2">The sequence shown here is derived from an EMBL/GenBank/DDBJ whole genome shotgun (WGS) entry which is preliminary data.</text>
</comment>
<name>A0AAV8CP34_9POAL</name>
<accession>A0AAV8CP34</accession>
<dbReference type="PANTHER" id="PTHR33264:SF69">
    <property type="entry name" value="WRKY DOMAIN-CONTAINING PROTEIN"/>
    <property type="match status" value="1"/>
</dbReference>
<feature type="compositionally biased region" description="Polar residues" evidence="1">
    <location>
        <begin position="1"/>
        <end position="10"/>
    </location>
</feature>
<dbReference type="PANTHER" id="PTHR33264">
    <property type="entry name" value="EXPRESSED PROTEIN"/>
    <property type="match status" value="1"/>
</dbReference>
<reference evidence="2" key="1">
    <citation type="submission" date="2022-08" db="EMBL/GenBank/DDBJ databases">
        <authorList>
            <person name="Marques A."/>
        </authorList>
    </citation>
    <scope>NUCLEOTIDE SEQUENCE</scope>
    <source>
        <strain evidence="2">RhyPub2mFocal</strain>
        <tissue evidence="2">Leaves</tissue>
    </source>
</reference>
<evidence type="ECO:0000256" key="1">
    <source>
        <dbReference type="SAM" id="MobiDB-lite"/>
    </source>
</evidence>
<evidence type="ECO:0000313" key="3">
    <source>
        <dbReference type="Proteomes" id="UP001140206"/>
    </source>
</evidence>
<organism evidence="2 3">
    <name type="scientific">Rhynchospora pubera</name>
    <dbReference type="NCBI Taxonomy" id="906938"/>
    <lineage>
        <taxon>Eukaryota</taxon>
        <taxon>Viridiplantae</taxon>
        <taxon>Streptophyta</taxon>
        <taxon>Embryophyta</taxon>
        <taxon>Tracheophyta</taxon>
        <taxon>Spermatophyta</taxon>
        <taxon>Magnoliopsida</taxon>
        <taxon>Liliopsida</taxon>
        <taxon>Poales</taxon>
        <taxon>Cyperaceae</taxon>
        <taxon>Cyperoideae</taxon>
        <taxon>Rhynchosporeae</taxon>
        <taxon>Rhynchospora</taxon>
    </lineage>
</organism>
<protein>
    <submittedName>
        <fullName evidence="2">Uncharacterized protein</fullName>
    </submittedName>
</protein>
<evidence type="ECO:0000313" key="2">
    <source>
        <dbReference type="EMBL" id="KAJ4756176.1"/>
    </source>
</evidence>
<dbReference type="Proteomes" id="UP001140206">
    <property type="component" value="Chromosome 5"/>
</dbReference>
<gene>
    <name evidence="2" type="ORF">LUZ62_090581</name>
</gene>